<keyword evidence="1" id="KW-1133">Transmembrane helix</keyword>
<keyword evidence="1" id="KW-0812">Transmembrane</keyword>
<keyword evidence="3" id="KW-1185">Reference proteome</keyword>
<accession>A0A7K1UCK4</accession>
<organism evidence="2 3">
    <name type="scientific">Chitinophaga tropicalis</name>
    <dbReference type="NCBI Taxonomy" id="2683588"/>
    <lineage>
        <taxon>Bacteria</taxon>
        <taxon>Pseudomonadati</taxon>
        <taxon>Bacteroidota</taxon>
        <taxon>Chitinophagia</taxon>
        <taxon>Chitinophagales</taxon>
        <taxon>Chitinophagaceae</taxon>
        <taxon>Chitinophaga</taxon>
    </lineage>
</organism>
<evidence type="ECO:0000313" key="2">
    <source>
        <dbReference type="EMBL" id="MVT12117.1"/>
    </source>
</evidence>
<sequence>MKSHLGIILCFCFLFFSCSKDRAAIKAAKDANDKLIASKSARIASYSSTDLFRGIMFMSGAAAAELPEIQEQVQLIRILNPTAENQENLTRMQNNFIHQIEEQYPGYIDSFAETIRSDDHERIREELTRAQDIIFAAVSKYFRFETGTATSAREQVLELFKNKQEEIEDLVTKLQFEEISKEDFETRIMSTLNLDETQLRALAESAGTDPDSNLFGGCVAFLSFVGCNVAVAINIAGYVNIALAAAVAVAAAAWVFTYKWKWNGGPTKAFTELDYEKYIDRIVITF</sequence>
<feature type="transmembrane region" description="Helical" evidence="1">
    <location>
        <begin position="214"/>
        <end position="231"/>
    </location>
</feature>
<dbReference type="EMBL" id="WRXN01000019">
    <property type="protein sequence ID" value="MVT12117.1"/>
    <property type="molecule type" value="Genomic_DNA"/>
</dbReference>
<keyword evidence="1" id="KW-0472">Membrane</keyword>
<dbReference type="Pfam" id="PF26137">
    <property type="entry name" value="Toxin_SdpC"/>
    <property type="match status" value="1"/>
</dbReference>
<evidence type="ECO:0000256" key="1">
    <source>
        <dbReference type="SAM" id="Phobius"/>
    </source>
</evidence>
<dbReference type="InterPro" id="IPR023888">
    <property type="entry name" value="SdpC-like"/>
</dbReference>
<feature type="transmembrane region" description="Helical" evidence="1">
    <location>
        <begin position="238"/>
        <end position="256"/>
    </location>
</feature>
<protein>
    <recommendedName>
        <fullName evidence="4">SdpC family antimicrobial peptide</fullName>
    </recommendedName>
</protein>
<dbReference type="AlphaFoldDB" id="A0A7K1UCK4"/>
<dbReference type="Proteomes" id="UP000461730">
    <property type="component" value="Unassembled WGS sequence"/>
</dbReference>
<evidence type="ECO:0008006" key="4">
    <source>
        <dbReference type="Google" id="ProtNLM"/>
    </source>
</evidence>
<dbReference type="PROSITE" id="PS51257">
    <property type="entry name" value="PROKAR_LIPOPROTEIN"/>
    <property type="match status" value="1"/>
</dbReference>
<reference evidence="2 3" key="1">
    <citation type="submission" date="2019-12" db="EMBL/GenBank/DDBJ databases">
        <title>Chitinophaga sp. strain ysch24 (GDMCC 1.1355), whole genome shotgun sequence.</title>
        <authorList>
            <person name="Zhang X."/>
        </authorList>
    </citation>
    <scope>NUCLEOTIDE SEQUENCE [LARGE SCALE GENOMIC DNA]</scope>
    <source>
        <strain evidence="3">ysch24</strain>
    </source>
</reference>
<gene>
    <name evidence="2" type="ORF">GO493_27915</name>
</gene>
<proteinExistence type="predicted"/>
<dbReference type="RefSeq" id="WP_157309536.1">
    <property type="nucleotide sequence ID" value="NZ_WRXN01000019.1"/>
</dbReference>
<name>A0A7K1UCK4_9BACT</name>
<evidence type="ECO:0000313" key="3">
    <source>
        <dbReference type="Proteomes" id="UP000461730"/>
    </source>
</evidence>
<comment type="caution">
    <text evidence="2">The sequence shown here is derived from an EMBL/GenBank/DDBJ whole genome shotgun (WGS) entry which is preliminary data.</text>
</comment>